<name>A0ABW8SYX2_9BACT</name>
<gene>
    <name evidence="2" type="ORF">V7S74_10075</name>
</gene>
<evidence type="ECO:0000259" key="1">
    <source>
        <dbReference type="Pfam" id="PF13539"/>
    </source>
</evidence>
<accession>A0ABW8SYX2</accession>
<sequence length="301" mass="34801">MILIGLFQVILFFLSLEEQPAKQRVCEPVRLTSIDWEEFKWLYKQQDSTFSTDSIASYVFIRVNADGTKETREFAQLHQPWEDLLSVEIDSFEIKRDSLKKRIKSPYKLRYTSTTRNKKQQLSLQKRGFSKAFISFHNFGLAADGAIARKGKHLRRGAIYDRYGSIAKDLGLFWGGDFVGFPDPGHIQAFLNSASLIQKYPEVALEYEPFKAAYERNYFKKVDIGREELVEDSRDLLIELNKVRENKPCACSQAIPFPASAANLTLKPYTVTILANIQEQYIFIQKGSYGYFYPMGLWKLH</sequence>
<feature type="domain" description="Peptidase M15C" evidence="1">
    <location>
        <begin position="131"/>
        <end position="188"/>
    </location>
</feature>
<comment type="caution">
    <text evidence="2">The sequence shown here is derived from an EMBL/GenBank/DDBJ whole genome shotgun (WGS) entry which is preliminary data.</text>
</comment>
<dbReference type="InterPro" id="IPR009045">
    <property type="entry name" value="Zn_M74/Hedgehog-like"/>
</dbReference>
<organism evidence="2 3">
    <name type="scientific">Aquirufa novilacunae</name>
    <dbReference type="NCBI Taxonomy" id="3139305"/>
    <lineage>
        <taxon>Bacteria</taxon>
        <taxon>Pseudomonadati</taxon>
        <taxon>Bacteroidota</taxon>
        <taxon>Cytophagia</taxon>
        <taxon>Cytophagales</taxon>
        <taxon>Flectobacillaceae</taxon>
        <taxon>Aquirufa</taxon>
    </lineage>
</organism>
<dbReference type="Pfam" id="PF13539">
    <property type="entry name" value="Peptidase_M15_4"/>
    <property type="match status" value="1"/>
</dbReference>
<evidence type="ECO:0000313" key="3">
    <source>
        <dbReference type="Proteomes" id="UP001623559"/>
    </source>
</evidence>
<dbReference type="RefSeq" id="WP_406778633.1">
    <property type="nucleotide sequence ID" value="NZ_JBEWZG010000003.1"/>
</dbReference>
<proteinExistence type="predicted"/>
<dbReference type="Gene3D" id="3.30.1380.10">
    <property type="match status" value="1"/>
</dbReference>
<dbReference type="InterPro" id="IPR039561">
    <property type="entry name" value="Peptidase_M15C"/>
</dbReference>
<dbReference type="Proteomes" id="UP001623559">
    <property type="component" value="Unassembled WGS sequence"/>
</dbReference>
<evidence type="ECO:0000313" key="2">
    <source>
        <dbReference type="EMBL" id="MFL0207093.1"/>
    </source>
</evidence>
<dbReference type="EMBL" id="JBEWZG010000003">
    <property type="protein sequence ID" value="MFL0207093.1"/>
    <property type="molecule type" value="Genomic_DNA"/>
</dbReference>
<protein>
    <submittedName>
        <fullName evidence="2">M15 family metallopeptidase</fullName>
    </submittedName>
</protein>
<reference evidence="2 3" key="1">
    <citation type="submission" date="2024-07" db="EMBL/GenBank/DDBJ databases">
        <authorList>
            <person name="Pitt A."/>
            <person name="Hahn M.W."/>
        </authorList>
    </citation>
    <scope>NUCLEOTIDE SEQUENCE [LARGE SCALE GENOMIC DNA]</scope>
    <source>
        <strain evidence="2 3">2-AUSEE-184A6</strain>
    </source>
</reference>
<dbReference type="SUPFAM" id="SSF55166">
    <property type="entry name" value="Hedgehog/DD-peptidase"/>
    <property type="match status" value="1"/>
</dbReference>